<accession>A0A317G9K1</accession>
<dbReference type="RefSeq" id="WP_110074209.1">
    <property type="nucleotide sequence ID" value="NZ_CM009896.1"/>
</dbReference>
<evidence type="ECO:0000313" key="4">
    <source>
        <dbReference type="Proteomes" id="UP000245488"/>
    </source>
</evidence>
<dbReference type="GO" id="GO:0004781">
    <property type="term" value="F:sulfate adenylyltransferase (ATP) activity"/>
    <property type="evidence" value="ECO:0007669"/>
    <property type="project" value="TreeGrafter"/>
</dbReference>
<name>A0A317G9K1_BUTFI</name>
<dbReference type="GO" id="GO:0010134">
    <property type="term" value="P:sulfate assimilation via adenylyl sulfate reduction"/>
    <property type="evidence" value="ECO:0007669"/>
    <property type="project" value="TreeGrafter"/>
</dbReference>
<dbReference type="InterPro" id="IPR027417">
    <property type="entry name" value="P-loop_NTPase"/>
</dbReference>
<evidence type="ECO:0000259" key="2">
    <source>
        <dbReference type="Pfam" id="PF01583"/>
    </source>
</evidence>
<dbReference type="SUPFAM" id="SSF52540">
    <property type="entry name" value="P-loop containing nucleoside triphosphate hydrolases"/>
    <property type="match status" value="1"/>
</dbReference>
<dbReference type="PANTHER" id="PTHR42700">
    <property type="entry name" value="SULFATE ADENYLYLTRANSFERASE"/>
    <property type="match status" value="1"/>
</dbReference>
<dbReference type="Pfam" id="PF01583">
    <property type="entry name" value="APS_kinase"/>
    <property type="match status" value="1"/>
</dbReference>
<sequence>MNEEIKKGRLFWITGLSDAGKTTIGGMLFDYIKSKKNDVVWLDGDCLREVYQNRDYSEEGRKQISYSNMRLGKLLTDQGIDVIMSVIGMRDEYREWNRSNIERYLEIYLKVPLEELVKRDSKGLYAKALRGEALNVYGINLAFEEPKSPDLIILNDGRKPPREVLDEIIQKLDL</sequence>
<comment type="caution">
    <text evidence="3">The sequence shown here is derived from an EMBL/GenBank/DDBJ whole genome shotgun (WGS) entry which is preliminary data.</text>
</comment>
<protein>
    <submittedName>
        <fullName evidence="3">Adenylyl-sulfate kinase</fullName>
    </submittedName>
</protein>
<evidence type="ECO:0000313" key="3">
    <source>
        <dbReference type="EMBL" id="PWT29272.1"/>
    </source>
</evidence>
<keyword evidence="3" id="KW-0418">Kinase</keyword>
<dbReference type="PANTHER" id="PTHR42700:SF1">
    <property type="entry name" value="SULFATE ADENYLYLTRANSFERASE"/>
    <property type="match status" value="1"/>
</dbReference>
<dbReference type="NCBIfam" id="NF004041">
    <property type="entry name" value="PRK05541.1"/>
    <property type="match status" value="1"/>
</dbReference>
<dbReference type="AlphaFoldDB" id="A0A317G9K1"/>
<dbReference type="Gene3D" id="3.40.50.300">
    <property type="entry name" value="P-loop containing nucleotide triphosphate hydrolases"/>
    <property type="match status" value="1"/>
</dbReference>
<keyword evidence="1" id="KW-0808">Transferase</keyword>
<reference evidence="3 4" key="1">
    <citation type="submission" date="2017-09" db="EMBL/GenBank/DDBJ databases">
        <title>High-quality draft genome sequence of Butyrivibrio fibrisolvens INBov1, isolated from cow rumen.</title>
        <authorList>
            <person name="Rodriguez Hernaez J."/>
            <person name="Rivarola M."/>
            <person name="Paniego N."/>
            <person name="Cravero S."/>
            <person name="Ceron Cucchi M."/>
            <person name="Martinez M.C."/>
        </authorList>
    </citation>
    <scope>NUCLEOTIDE SEQUENCE [LARGE SCALE GENOMIC DNA]</scope>
    <source>
        <strain evidence="3 4">INBov1</strain>
    </source>
</reference>
<dbReference type="InterPro" id="IPR059117">
    <property type="entry name" value="APS_kinase_dom"/>
</dbReference>
<evidence type="ECO:0000256" key="1">
    <source>
        <dbReference type="ARBA" id="ARBA00022679"/>
    </source>
</evidence>
<keyword evidence="4" id="KW-1185">Reference proteome</keyword>
<organism evidence="3 4">
    <name type="scientific">Butyrivibrio fibrisolvens</name>
    <dbReference type="NCBI Taxonomy" id="831"/>
    <lineage>
        <taxon>Bacteria</taxon>
        <taxon>Bacillati</taxon>
        <taxon>Bacillota</taxon>
        <taxon>Clostridia</taxon>
        <taxon>Lachnospirales</taxon>
        <taxon>Lachnospiraceae</taxon>
        <taxon>Butyrivibrio</taxon>
    </lineage>
</organism>
<gene>
    <name evidence="3" type="ORF">CPT75_20290</name>
</gene>
<dbReference type="EMBL" id="NXNG01000001">
    <property type="protein sequence ID" value="PWT29272.1"/>
    <property type="molecule type" value="Genomic_DNA"/>
</dbReference>
<feature type="domain" description="APS kinase" evidence="2">
    <location>
        <begin position="8"/>
        <end position="153"/>
    </location>
</feature>
<dbReference type="GO" id="GO:0016301">
    <property type="term" value="F:kinase activity"/>
    <property type="evidence" value="ECO:0007669"/>
    <property type="project" value="UniProtKB-KW"/>
</dbReference>
<dbReference type="InterPro" id="IPR050512">
    <property type="entry name" value="Sulf_AdTrans/APS_kinase"/>
</dbReference>
<dbReference type="GO" id="GO:0005737">
    <property type="term" value="C:cytoplasm"/>
    <property type="evidence" value="ECO:0007669"/>
    <property type="project" value="TreeGrafter"/>
</dbReference>
<dbReference type="Proteomes" id="UP000245488">
    <property type="component" value="Chromosome"/>
</dbReference>
<proteinExistence type="predicted"/>
<dbReference type="GO" id="GO:0019379">
    <property type="term" value="P:sulfate assimilation, phosphoadenylyl sulfate reduction by phosphoadenylyl-sulfate reductase (thioredoxin)"/>
    <property type="evidence" value="ECO:0007669"/>
    <property type="project" value="TreeGrafter"/>
</dbReference>